<keyword evidence="2" id="KW-0789">Thiol protease inhibitor</keyword>
<dbReference type="AlphaFoldDB" id="A0A023B887"/>
<sequence length="113" mass="12455">MKLTSDSVNDVAVNGSGIVELDSNATTGYCWMVKGYKKVGVGKFEKGTEASDSWSIKNSEYTKPTNNMPGAPGKESFEFVFHEPGEHEIVMLYARPWEANQPGKTVTYKVKVT</sequence>
<dbReference type="OrthoDB" id="238326at2759"/>
<dbReference type="EMBL" id="AFNH02000474">
    <property type="protein sequence ID" value="EZG68342.1"/>
    <property type="molecule type" value="Genomic_DNA"/>
</dbReference>
<evidence type="ECO:0000313" key="5">
    <source>
        <dbReference type="Proteomes" id="UP000019763"/>
    </source>
</evidence>
<reference evidence="4" key="1">
    <citation type="submission" date="2013-12" db="EMBL/GenBank/DDBJ databases">
        <authorList>
            <person name="Omoto C.K."/>
            <person name="Sibley D."/>
            <person name="Venepally P."/>
            <person name="Hadjithomas M."/>
            <person name="Karamycheva S."/>
            <person name="Brunk B."/>
            <person name="Roos D."/>
            <person name="Caler E."/>
            <person name="Lorenzi H."/>
        </authorList>
    </citation>
    <scope>NUCLEOTIDE SEQUENCE</scope>
</reference>
<comment type="caution">
    <text evidence="4">The sequence shown here is derived from an EMBL/GenBank/DDBJ whole genome shotgun (WGS) entry which is preliminary data.</text>
</comment>
<dbReference type="InterPro" id="IPR018990">
    <property type="entry name" value="Prot_inh_I42_chagasin"/>
</dbReference>
<evidence type="ECO:0000256" key="2">
    <source>
        <dbReference type="ARBA" id="ARBA00022704"/>
    </source>
</evidence>
<dbReference type="InterPro" id="IPR036331">
    <property type="entry name" value="Chagasin-like_sf"/>
</dbReference>
<dbReference type="SUPFAM" id="SSF141066">
    <property type="entry name" value="ICP-like"/>
    <property type="match status" value="1"/>
</dbReference>
<evidence type="ECO:0000259" key="3">
    <source>
        <dbReference type="Pfam" id="PF09394"/>
    </source>
</evidence>
<dbReference type="GeneID" id="22912288"/>
<organism evidence="4 5">
    <name type="scientific">Gregarina niphandrodes</name>
    <name type="common">Septate eugregarine</name>
    <dbReference type="NCBI Taxonomy" id="110365"/>
    <lineage>
        <taxon>Eukaryota</taxon>
        <taxon>Sar</taxon>
        <taxon>Alveolata</taxon>
        <taxon>Apicomplexa</taxon>
        <taxon>Conoidasida</taxon>
        <taxon>Gregarinasina</taxon>
        <taxon>Eugregarinorida</taxon>
        <taxon>Gregarinidae</taxon>
        <taxon>Gregarina</taxon>
    </lineage>
</organism>
<proteinExistence type="predicted"/>
<feature type="domain" description="Proteinase inhibitor I42 chagasin" evidence="3">
    <location>
        <begin position="11"/>
        <end position="112"/>
    </location>
</feature>
<accession>A0A023B887</accession>
<keyword evidence="5" id="KW-1185">Reference proteome</keyword>
<dbReference type="Proteomes" id="UP000019763">
    <property type="component" value="Unassembled WGS sequence"/>
</dbReference>
<gene>
    <name evidence="4" type="ORF">GNI_062580</name>
</gene>
<dbReference type="Gene3D" id="2.60.40.2020">
    <property type="match status" value="1"/>
</dbReference>
<dbReference type="Pfam" id="PF09394">
    <property type="entry name" value="Inhibitor_I42"/>
    <property type="match status" value="1"/>
</dbReference>
<evidence type="ECO:0000313" key="4">
    <source>
        <dbReference type="EMBL" id="EZG68342.1"/>
    </source>
</evidence>
<keyword evidence="1" id="KW-0646">Protease inhibitor</keyword>
<name>A0A023B887_GRENI</name>
<dbReference type="GO" id="GO:0004869">
    <property type="term" value="F:cysteine-type endopeptidase inhibitor activity"/>
    <property type="evidence" value="ECO:0007669"/>
    <property type="project" value="UniProtKB-KW"/>
</dbReference>
<dbReference type="VEuPathDB" id="CryptoDB:GNI_062580"/>
<dbReference type="RefSeq" id="XP_011134585.1">
    <property type="nucleotide sequence ID" value="XM_011136283.1"/>
</dbReference>
<protein>
    <submittedName>
        <fullName evidence="4">Chagasin family peptidase inhibitor I42</fullName>
    </submittedName>
</protein>
<evidence type="ECO:0000256" key="1">
    <source>
        <dbReference type="ARBA" id="ARBA00022690"/>
    </source>
</evidence>